<evidence type="ECO:0000256" key="3">
    <source>
        <dbReference type="ARBA" id="ARBA00022989"/>
    </source>
</evidence>
<dbReference type="EMBL" id="CABWLR010000001">
    <property type="protein sequence ID" value="VXB07361.1"/>
    <property type="molecule type" value="Genomic_DNA"/>
</dbReference>
<dbReference type="GO" id="GO:0030416">
    <property type="term" value="P:methylamine metabolic process"/>
    <property type="evidence" value="ECO:0007669"/>
    <property type="project" value="InterPro"/>
</dbReference>
<feature type="transmembrane region" description="Helical" evidence="5">
    <location>
        <begin position="97"/>
        <end position="114"/>
    </location>
</feature>
<evidence type="ECO:0000256" key="5">
    <source>
        <dbReference type="SAM" id="Phobius"/>
    </source>
</evidence>
<dbReference type="InterPro" id="IPR009908">
    <property type="entry name" value="Methylamine_util_MauE"/>
</dbReference>
<keyword evidence="4 5" id="KW-0472">Membrane</keyword>
<dbReference type="PANTHER" id="PTHR36974">
    <property type="entry name" value="MEMBRANE PROTEIN-RELATED"/>
    <property type="match status" value="1"/>
</dbReference>
<evidence type="ECO:0000256" key="1">
    <source>
        <dbReference type="ARBA" id="ARBA00004141"/>
    </source>
</evidence>
<evidence type="ECO:0000313" key="7">
    <source>
        <dbReference type="EMBL" id="VXB07361.1"/>
    </source>
</evidence>
<comment type="subcellular location">
    <subcellularLocation>
        <location evidence="1">Membrane</location>
        <topology evidence="1">Multi-pass membrane protein</topology>
    </subcellularLocation>
</comment>
<keyword evidence="8" id="KW-1185">Reference proteome</keyword>
<sequence>MIYPWHLYVMGAIYIFAGFMHFLKPKVYLRIMPRYLPFHKPLVLLSGIAEVALGVGLFFKATKNLSIYGIIAMLTVFLSVHFYMLSSEKASAGLPKWLLLLRLPLQFALMYWAYSYLKL</sequence>
<evidence type="ECO:0000313" key="8">
    <source>
        <dbReference type="Proteomes" id="UP000430202"/>
    </source>
</evidence>
<dbReference type="GO" id="GO:0016020">
    <property type="term" value="C:membrane"/>
    <property type="evidence" value="ECO:0007669"/>
    <property type="project" value="UniProtKB-SubCell"/>
</dbReference>
<protein>
    <recommendedName>
        <fullName evidence="6">Methylamine utilisation protein MauE domain-containing protein</fullName>
    </recommendedName>
</protein>
<keyword evidence="3 5" id="KW-1133">Transmembrane helix</keyword>
<keyword evidence="2 5" id="KW-0812">Transmembrane</keyword>
<proteinExistence type="predicted"/>
<evidence type="ECO:0000259" key="6">
    <source>
        <dbReference type="Pfam" id="PF07291"/>
    </source>
</evidence>
<feature type="domain" description="Methylamine utilisation protein MauE" evidence="6">
    <location>
        <begin position="7"/>
        <end position="89"/>
    </location>
</feature>
<feature type="transmembrane region" description="Helical" evidence="5">
    <location>
        <begin position="6"/>
        <end position="22"/>
    </location>
</feature>
<evidence type="ECO:0000256" key="4">
    <source>
        <dbReference type="ARBA" id="ARBA00023136"/>
    </source>
</evidence>
<organism evidence="7 8">
    <name type="scientific">Maribacter litoralis</name>
    <dbReference type="NCBI Taxonomy" id="2059726"/>
    <lineage>
        <taxon>Bacteria</taxon>
        <taxon>Pseudomonadati</taxon>
        <taxon>Bacteroidota</taxon>
        <taxon>Flavobacteriia</taxon>
        <taxon>Flavobacteriales</taxon>
        <taxon>Flavobacteriaceae</taxon>
        <taxon>Maribacter</taxon>
    </lineage>
</organism>
<dbReference type="Proteomes" id="UP000430202">
    <property type="component" value="Unassembled WGS sequence"/>
</dbReference>
<accession>A0A653MSI4</accession>
<gene>
    <name evidence="7" type="ORF">MARI151_10449</name>
</gene>
<dbReference type="PANTHER" id="PTHR36974:SF1">
    <property type="entry name" value="DOXX FAMILY MEMBRANE PROTEIN"/>
    <property type="match status" value="1"/>
</dbReference>
<dbReference type="RefSeq" id="WP_159301768.1">
    <property type="nucleotide sequence ID" value="NZ_LR733271.1"/>
</dbReference>
<feature type="transmembrane region" description="Helical" evidence="5">
    <location>
        <begin position="65"/>
        <end position="85"/>
    </location>
</feature>
<feature type="transmembrane region" description="Helical" evidence="5">
    <location>
        <begin position="42"/>
        <end position="59"/>
    </location>
</feature>
<reference evidence="7 8" key="1">
    <citation type="submission" date="2019-10" db="EMBL/GenBank/DDBJ databases">
        <authorList>
            <person name="Karimi E."/>
        </authorList>
    </citation>
    <scope>NUCLEOTIDE SEQUENCE [LARGE SCALE GENOMIC DNA]</scope>
    <source>
        <strain evidence="7">Maribacter sp. 151</strain>
    </source>
</reference>
<dbReference type="Pfam" id="PF07291">
    <property type="entry name" value="MauE"/>
    <property type="match status" value="1"/>
</dbReference>
<dbReference type="AlphaFoldDB" id="A0A653MSI4"/>
<evidence type="ECO:0000256" key="2">
    <source>
        <dbReference type="ARBA" id="ARBA00022692"/>
    </source>
</evidence>
<name>A0A653MSI4_9FLAO</name>